<comment type="catalytic activity">
    <reaction evidence="1 9 10">
        <text>(2R)-3-phosphoglycerate + ATP = (2R)-3-phospho-glyceroyl phosphate + ADP</text>
        <dbReference type="Rhea" id="RHEA:14801"/>
        <dbReference type="ChEBI" id="CHEBI:30616"/>
        <dbReference type="ChEBI" id="CHEBI:57604"/>
        <dbReference type="ChEBI" id="CHEBI:58272"/>
        <dbReference type="ChEBI" id="CHEBI:456216"/>
        <dbReference type="EC" id="2.7.2.3"/>
    </reaction>
</comment>
<evidence type="ECO:0000256" key="10">
    <source>
        <dbReference type="RuleBase" id="RU000532"/>
    </source>
</evidence>
<dbReference type="PANTHER" id="PTHR11406">
    <property type="entry name" value="PHOSPHOGLYCERATE KINASE"/>
    <property type="match status" value="1"/>
</dbReference>
<proteinExistence type="inferred from homology"/>
<dbReference type="InterPro" id="IPR001576">
    <property type="entry name" value="Phosphoglycerate_kinase"/>
</dbReference>
<dbReference type="EC" id="2.7.2.3" evidence="4 9"/>
<comment type="similarity">
    <text evidence="2 9 10">Belongs to the phosphoglycerate kinase family.</text>
</comment>
<keyword evidence="9" id="KW-0324">Glycolysis</keyword>
<dbReference type="RefSeq" id="WP_379089883.1">
    <property type="nucleotide sequence ID" value="NZ_JBHTJO010000001.1"/>
</dbReference>
<feature type="binding site" evidence="9">
    <location>
        <position position="41"/>
    </location>
    <ligand>
        <name>substrate</name>
    </ligand>
</feature>
<accession>A0ABW3JBE0</accession>
<keyword evidence="8 9" id="KW-0067">ATP-binding</keyword>
<evidence type="ECO:0000256" key="6">
    <source>
        <dbReference type="ARBA" id="ARBA00022741"/>
    </source>
</evidence>
<organism evidence="11 12">
    <name type="scientific">Methyloligella solikamskensis</name>
    <dbReference type="NCBI Taxonomy" id="1177756"/>
    <lineage>
        <taxon>Bacteria</taxon>
        <taxon>Pseudomonadati</taxon>
        <taxon>Pseudomonadota</taxon>
        <taxon>Alphaproteobacteria</taxon>
        <taxon>Hyphomicrobiales</taxon>
        <taxon>Hyphomicrobiaceae</taxon>
        <taxon>Methyloligella</taxon>
    </lineage>
</organism>
<dbReference type="PANTHER" id="PTHR11406:SF23">
    <property type="entry name" value="PHOSPHOGLYCERATE KINASE 1, CHLOROPLASTIC-RELATED"/>
    <property type="match status" value="1"/>
</dbReference>
<dbReference type="InterPro" id="IPR015824">
    <property type="entry name" value="Phosphoglycerate_kinase_N"/>
</dbReference>
<comment type="subunit">
    <text evidence="3 9">Monomer.</text>
</comment>
<feature type="binding site" evidence="9">
    <location>
        <position position="124"/>
    </location>
    <ligand>
        <name>substrate</name>
    </ligand>
</feature>
<dbReference type="PRINTS" id="PR00477">
    <property type="entry name" value="PHGLYCKINASE"/>
</dbReference>
<keyword evidence="5 9" id="KW-0808">Transferase</keyword>
<evidence type="ECO:0000256" key="2">
    <source>
        <dbReference type="ARBA" id="ARBA00008982"/>
    </source>
</evidence>
<evidence type="ECO:0000256" key="1">
    <source>
        <dbReference type="ARBA" id="ARBA00000642"/>
    </source>
</evidence>
<comment type="subcellular location">
    <subcellularLocation>
        <location evidence="9">Cytoplasm</location>
    </subcellularLocation>
</comment>
<dbReference type="Pfam" id="PF00162">
    <property type="entry name" value="PGK"/>
    <property type="match status" value="1"/>
</dbReference>
<sequence length="410" mass="43728">MMVDLSRIRSIEDVDTENKRVILRADLNVPLKDGEVTDTTRIDRLLPTLELLQRNGAKIVLISHFGRPKGERIAEYSLKPVADTLRAALPEAKIEFVQDCVGKVAHDAIEAMEPGDIVLLENLRYHPGEEANDEAFADELAKFGDLYVNDAFSAAHRAHASTAAIAERLPAYAGLLMLEEIRALEKALEDPQRPVMAVVGGSKVSTKIAVLDNLAQKADIIVVGGGMANTFLFAHGVDVGKSLCEEDATGLVKRIEGHANQSDCEIVLPTDAVTAKALEAGVETEQHSISSIPADSMILDVGPETVADLKRRLADVKTLLWNGPLGAFEIAPFEEGTFEVAREAARLTKEGKLVSVGGGGDTVAALKAAGAADDFTYVSTAGGAFLEWLEGKQLPGIAALAAETDETAET</sequence>
<dbReference type="Proteomes" id="UP001597102">
    <property type="component" value="Unassembled WGS sequence"/>
</dbReference>
<feature type="binding site" evidence="9">
    <location>
        <position position="157"/>
    </location>
    <ligand>
        <name>substrate</name>
    </ligand>
</feature>
<evidence type="ECO:0000256" key="5">
    <source>
        <dbReference type="ARBA" id="ARBA00022679"/>
    </source>
</evidence>
<gene>
    <name evidence="9" type="primary">pgk</name>
    <name evidence="11" type="ORF">ACFQ2F_11250</name>
</gene>
<dbReference type="GO" id="GO:0016301">
    <property type="term" value="F:kinase activity"/>
    <property type="evidence" value="ECO:0007669"/>
    <property type="project" value="UniProtKB-KW"/>
</dbReference>
<comment type="caution">
    <text evidence="9">Lacks conserved residue(s) required for the propagation of feature annotation.</text>
</comment>
<feature type="binding site" evidence="9">
    <location>
        <begin position="26"/>
        <end position="28"/>
    </location>
    <ligand>
        <name>substrate</name>
    </ligand>
</feature>
<evidence type="ECO:0000313" key="12">
    <source>
        <dbReference type="Proteomes" id="UP001597102"/>
    </source>
</evidence>
<dbReference type="InterPro" id="IPR015911">
    <property type="entry name" value="Phosphoglycerate_kinase_CS"/>
</dbReference>
<keyword evidence="12" id="KW-1185">Reference proteome</keyword>
<evidence type="ECO:0000256" key="9">
    <source>
        <dbReference type="HAMAP-Rule" id="MF_00145"/>
    </source>
</evidence>
<dbReference type="EMBL" id="JBHTJO010000001">
    <property type="protein sequence ID" value="MFD0987672.1"/>
    <property type="molecule type" value="Genomic_DNA"/>
</dbReference>
<evidence type="ECO:0000256" key="8">
    <source>
        <dbReference type="ARBA" id="ARBA00022840"/>
    </source>
</evidence>
<name>A0ABW3JBE0_9HYPH</name>
<comment type="pathway">
    <text evidence="9">Carbohydrate degradation; glycolysis; pyruvate from D-glyceraldehyde 3-phosphate: step 2/5.</text>
</comment>
<feature type="binding site" evidence="9">
    <location>
        <begin position="64"/>
        <end position="67"/>
    </location>
    <ligand>
        <name>substrate</name>
    </ligand>
</feature>
<keyword evidence="6 9" id="KW-0547">Nucleotide-binding</keyword>
<dbReference type="PROSITE" id="PS00111">
    <property type="entry name" value="PGLYCERATE_KINASE"/>
    <property type="match status" value="1"/>
</dbReference>
<feature type="binding site" evidence="9">
    <location>
        <position position="207"/>
    </location>
    <ligand>
        <name>ATP</name>
        <dbReference type="ChEBI" id="CHEBI:30616"/>
    </ligand>
</feature>
<dbReference type="PIRSF" id="PIRSF000724">
    <property type="entry name" value="Pgk"/>
    <property type="match status" value="1"/>
</dbReference>
<evidence type="ECO:0000256" key="7">
    <source>
        <dbReference type="ARBA" id="ARBA00022777"/>
    </source>
</evidence>
<protein>
    <recommendedName>
        <fullName evidence="4 9">Phosphoglycerate kinase</fullName>
        <ecNumber evidence="4 9">2.7.2.3</ecNumber>
    </recommendedName>
</protein>
<dbReference type="Gene3D" id="3.40.50.1260">
    <property type="entry name" value="Phosphoglycerate kinase, N-terminal domain"/>
    <property type="match status" value="2"/>
</dbReference>
<reference evidence="12" key="1">
    <citation type="journal article" date="2019" name="Int. J. Syst. Evol. Microbiol.">
        <title>The Global Catalogue of Microorganisms (GCM) 10K type strain sequencing project: providing services to taxonomists for standard genome sequencing and annotation.</title>
        <authorList>
            <consortium name="The Broad Institute Genomics Platform"/>
            <consortium name="The Broad Institute Genome Sequencing Center for Infectious Disease"/>
            <person name="Wu L."/>
            <person name="Ma J."/>
        </authorList>
    </citation>
    <scope>NUCLEOTIDE SEQUENCE [LARGE SCALE GENOMIC DNA]</scope>
    <source>
        <strain evidence="12">CCUG 61697</strain>
    </source>
</reference>
<feature type="binding site" evidence="9">
    <location>
        <begin position="359"/>
        <end position="362"/>
    </location>
    <ligand>
        <name>ATP</name>
        <dbReference type="ChEBI" id="CHEBI:30616"/>
    </ligand>
</feature>
<dbReference type="InterPro" id="IPR036043">
    <property type="entry name" value="Phosphoglycerate_kinase_sf"/>
</dbReference>
<comment type="caution">
    <text evidence="11">The sequence shown here is derived from an EMBL/GenBank/DDBJ whole genome shotgun (WGS) entry which is preliminary data.</text>
</comment>
<dbReference type="HAMAP" id="MF_00145">
    <property type="entry name" value="Phosphoglyc_kinase"/>
    <property type="match status" value="1"/>
</dbReference>
<keyword evidence="9" id="KW-0963">Cytoplasm</keyword>
<keyword evidence="7 9" id="KW-0418">Kinase</keyword>
<evidence type="ECO:0000256" key="4">
    <source>
        <dbReference type="ARBA" id="ARBA00013061"/>
    </source>
</evidence>
<feature type="binding site" evidence="9">
    <location>
        <position position="329"/>
    </location>
    <ligand>
        <name>ATP</name>
        <dbReference type="ChEBI" id="CHEBI:30616"/>
    </ligand>
</feature>
<evidence type="ECO:0000313" key="11">
    <source>
        <dbReference type="EMBL" id="MFD0987672.1"/>
    </source>
</evidence>
<dbReference type="SUPFAM" id="SSF53748">
    <property type="entry name" value="Phosphoglycerate kinase"/>
    <property type="match status" value="1"/>
</dbReference>
<evidence type="ECO:0000256" key="3">
    <source>
        <dbReference type="ARBA" id="ARBA00011245"/>
    </source>
</evidence>